<protein>
    <submittedName>
        <fullName evidence="5">Glyco_trans_2-like domain-containing protein</fullName>
    </submittedName>
</protein>
<dbReference type="GO" id="GO:0006493">
    <property type="term" value="P:protein O-linked glycosylation"/>
    <property type="evidence" value="ECO:0007669"/>
    <property type="project" value="TreeGrafter"/>
</dbReference>
<dbReference type="WBParaSite" id="Hba_14790">
    <property type="protein sequence ID" value="Hba_14790"/>
    <property type="gene ID" value="Hba_14790"/>
</dbReference>
<feature type="transmembrane region" description="Helical" evidence="2">
    <location>
        <begin position="14"/>
        <end position="38"/>
    </location>
</feature>
<evidence type="ECO:0000256" key="1">
    <source>
        <dbReference type="ARBA" id="ARBA00023157"/>
    </source>
</evidence>
<evidence type="ECO:0000259" key="3">
    <source>
        <dbReference type="Pfam" id="PF00535"/>
    </source>
</evidence>
<dbReference type="Proteomes" id="UP000095283">
    <property type="component" value="Unplaced"/>
</dbReference>
<dbReference type="Gene3D" id="1.10.8.460">
    <property type="entry name" value="ppGaNTase-T1 linker domain-like"/>
    <property type="match status" value="1"/>
</dbReference>
<sequence>MLPIYKSRRKARRFLFYSLLVLGFLLIWCTLTIAILFLQDTEKSRNFTDDELNANNYSPLPGWGEGGRPVKLSKEEELLADESFMINQFNLYASDRISINRSIPDIRKQSCREKKYPDLHRITAPSSLPTTSIIIVYHNEAYSSLLRTITSIISRSPHKVLQEIILVDDFSTRTFLKYPNLDESLKHLPVTVKIIRANERVGLIRARMMGAQQASKELLILSISITYCLKSMINGDEATGDVLTFLDSHCECTTGWLEPLLARIKENRKNVVCPVIDVINDHTFQYQKGIELFRGGFNWNMQFRWYSMPSHMAKFKLQNPTNPIESPTMAGGLFSIDRKYFEELGAYDPGMDIWGGENLEISFRVLNANLLRVAEVWMDDWKYLFYKVAPREFLLSFRFFFFFF</sequence>
<name>A0A1I7XB06_HETBA</name>
<accession>A0A1I7XB06</accession>
<keyword evidence="4" id="KW-1185">Reference proteome</keyword>
<proteinExistence type="predicted"/>
<dbReference type="Pfam" id="PF00535">
    <property type="entry name" value="Glycos_transf_2"/>
    <property type="match status" value="2"/>
</dbReference>
<dbReference type="PANTHER" id="PTHR11675">
    <property type="entry name" value="N-ACETYLGALACTOSAMINYLTRANSFERASE"/>
    <property type="match status" value="1"/>
</dbReference>
<evidence type="ECO:0000313" key="4">
    <source>
        <dbReference type="Proteomes" id="UP000095283"/>
    </source>
</evidence>
<evidence type="ECO:0000313" key="5">
    <source>
        <dbReference type="WBParaSite" id="Hba_14790"/>
    </source>
</evidence>
<reference evidence="5" key="1">
    <citation type="submission" date="2016-11" db="UniProtKB">
        <authorList>
            <consortium name="WormBaseParasite"/>
        </authorList>
    </citation>
    <scope>IDENTIFICATION</scope>
</reference>
<keyword evidence="2" id="KW-1133">Transmembrane helix</keyword>
<evidence type="ECO:0000256" key="2">
    <source>
        <dbReference type="SAM" id="Phobius"/>
    </source>
</evidence>
<dbReference type="AlphaFoldDB" id="A0A1I7XB06"/>
<dbReference type="PANTHER" id="PTHR11675:SF118">
    <property type="entry name" value="POLYPEPTIDE N-ACETYLGALACTOSAMINYLTRANSFERASE 3"/>
    <property type="match status" value="1"/>
</dbReference>
<feature type="domain" description="Glycosyltransferase 2-like" evidence="3">
    <location>
        <begin position="132"/>
        <end position="220"/>
    </location>
</feature>
<organism evidence="4 5">
    <name type="scientific">Heterorhabditis bacteriophora</name>
    <name type="common">Entomopathogenic nematode worm</name>
    <dbReference type="NCBI Taxonomy" id="37862"/>
    <lineage>
        <taxon>Eukaryota</taxon>
        <taxon>Metazoa</taxon>
        <taxon>Ecdysozoa</taxon>
        <taxon>Nematoda</taxon>
        <taxon>Chromadorea</taxon>
        <taxon>Rhabditida</taxon>
        <taxon>Rhabditina</taxon>
        <taxon>Rhabditomorpha</taxon>
        <taxon>Strongyloidea</taxon>
        <taxon>Heterorhabditidae</taxon>
        <taxon>Heterorhabditis</taxon>
    </lineage>
</organism>
<dbReference type="GO" id="GO:0005794">
    <property type="term" value="C:Golgi apparatus"/>
    <property type="evidence" value="ECO:0007669"/>
    <property type="project" value="TreeGrafter"/>
</dbReference>
<keyword evidence="1" id="KW-1015">Disulfide bond</keyword>
<keyword evidence="2" id="KW-0472">Membrane</keyword>
<keyword evidence="2" id="KW-0812">Transmembrane</keyword>
<dbReference type="InterPro" id="IPR029044">
    <property type="entry name" value="Nucleotide-diphossugar_trans"/>
</dbReference>
<feature type="domain" description="Glycosyltransferase 2-like" evidence="3">
    <location>
        <begin position="237"/>
        <end position="341"/>
    </location>
</feature>
<dbReference type="Gene3D" id="3.90.550.10">
    <property type="entry name" value="Spore Coat Polysaccharide Biosynthesis Protein SpsA, Chain A"/>
    <property type="match status" value="1"/>
</dbReference>
<dbReference type="SUPFAM" id="SSF53448">
    <property type="entry name" value="Nucleotide-diphospho-sugar transferases"/>
    <property type="match status" value="1"/>
</dbReference>
<dbReference type="GO" id="GO:0004653">
    <property type="term" value="F:polypeptide N-acetylgalactosaminyltransferase activity"/>
    <property type="evidence" value="ECO:0007669"/>
    <property type="project" value="TreeGrafter"/>
</dbReference>
<dbReference type="InterPro" id="IPR001173">
    <property type="entry name" value="Glyco_trans_2-like"/>
</dbReference>